<comment type="similarity">
    <text evidence="1">Belongs to the FAD-dependent oxidoreductase family.</text>
</comment>
<dbReference type="EMBL" id="JAHRHJ020000009">
    <property type="protein sequence ID" value="KAH9303071.1"/>
    <property type="molecule type" value="Genomic_DNA"/>
</dbReference>
<keyword evidence="4" id="KW-0560">Oxidoreductase</keyword>
<sequence length="357" mass="38898">MEAEQKKRVVVVGGGIAGANTVRALENYADVTLIDPKEYFEIPWAKLRCTVEPKFGERSMFLHSEYLKKATLIMSAVTGATQDAVITASGKQVKYDYLVLATGTPYAGPPSKAQRIKHYQADNQKIKNAKTVLIIGGGPTGVELAGEIAVDFPEKKVILLHSGSRLLEFVGEKASRKTLAWLNAKNVKVHLNERIDLKSISETTISFTTTSGKTIIADCHFVCIGKKSGSSWIKDSVFEYAMDERGQLKVDSNLRVEGTTNVFAAGDIINVKELKQGMCAQKHAQVVADNIKKLSKDPNHTKLSTYKASPDIAMVSLGRNIAVGQFPFGTFCGRLPGMLKSKDLFVGPTRKGFGLKS</sequence>
<evidence type="ECO:0000256" key="1">
    <source>
        <dbReference type="ARBA" id="ARBA00006442"/>
    </source>
</evidence>
<dbReference type="InterPro" id="IPR023753">
    <property type="entry name" value="FAD/NAD-binding_dom"/>
</dbReference>
<dbReference type="AlphaFoldDB" id="A0AA38FI73"/>
<dbReference type="GO" id="GO:0005737">
    <property type="term" value="C:cytoplasm"/>
    <property type="evidence" value="ECO:0007669"/>
    <property type="project" value="TreeGrafter"/>
</dbReference>
<evidence type="ECO:0000256" key="5">
    <source>
        <dbReference type="ARBA" id="ARBA00057036"/>
    </source>
</evidence>
<evidence type="ECO:0000256" key="2">
    <source>
        <dbReference type="ARBA" id="ARBA00022630"/>
    </source>
</evidence>
<keyword evidence="3" id="KW-0274">FAD</keyword>
<gene>
    <name evidence="7" type="ORF">KI387_014654</name>
</gene>
<evidence type="ECO:0000256" key="4">
    <source>
        <dbReference type="ARBA" id="ARBA00023002"/>
    </source>
</evidence>
<dbReference type="SUPFAM" id="SSF51905">
    <property type="entry name" value="FAD/NAD(P)-binding domain"/>
    <property type="match status" value="1"/>
</dbReference>
<dbReference type="FunFam" id="3.50.50.100:FF:000006">
    <property type="entry name" value="apoptosis-inducing factor 2"/>
    <property type="match status" value="1"/>
</dbReference>
<dbReference type="PANTHER" id="PTHR43735">
    <property type="entry name" value="APOPTOSIS-INDUCING FACTOR 1"/>
    <property type="match status" value="1"/>
</dbReference>
<organism evidence="7 8">
    <name type="scientific">Taxus chinensis</name>
    <name type="common">Chinese yew</name>
    <name type="synonym">Taxus wallichiana var. chinensis</name>
    <dbReference type="NCBI Taxonomy" id="29808"/>
    <lineage>
        <taxon>Eukaryota</taxon>
        <taxon>Viridiplantae</taxon>
        <taxon>Streptophyta</taxon>
        <taxon>Embryophyta</taxon>
        <taxon>Tracheophyta</taxon>
        <taxon>Spermatophyta</taxon>
        <taxon>Pinopsida</taxon>
        <taxon>Pinidae</taxon>
        <taxon>Conifers II</taxon>
        <taxon>Cupressales</taxon>
        <taxon>Taxaceae</taxon>
        <taxon>Taxus</taxon>
    </lineage>
</organism>
<dbReference type="Gene3D" id="3.50.50.100">
    <property type="match status" value="1"/>
</dbReference>
<dbReference type="PRINTS" id="PR00368">
    <property type="entry name" value="FADPNR"/>
</dbReference>
<keyword evidence="8" id="KW-1185">Reference proteome</keyword>
<comment type="function">
    <text evidence="5">Putative FAD-dependent oxidoreductase.</text>
</comment>
<dbReference type="GO" id="GO:0050660">
    <property type="term" value="F:flavin adenine dinucleotide binding"/>
    <property type="evidence" value="ECO:0007669"/>
    <property type="project" value="TreeGrafter"/>
</dbReference>
<dbReference type="GO" id="GO:0004174">
    <property type="term" value="F:electron-transferring-flavoprotein dehydrogenase activity"/>
    <property type="evidence" value="ECO:0007669"/>
    <property type="project" value="TreeGrafter"/>
</dbReference>
<evidence type="ECO:0000313" key="7">
    <source>
        <dbReference type="EMBL" id="KAH9303071.1"/>
    </source>
</evidence>
<proteinExistence type="inferred from homology"/>
<name>A0AA38FI73_TAXCH</name>
<reference evidence="7 8" key="1">
    <citation type="journal article" date="2021" name="Nat. Plants">
        <title>The Taxus genome provides insights into paclitaxel biosynthesis.</title>
        <authorList>
            <person name="Xiong X."/>
            <person name="Gou J."/>
            <person name="Liao Q."/>
            <person name="Li Y."/>
            <person name="Zhou Q."/>
            <person name="Bi G."/>
            <person name="Li C."/>
            <person name="Du R."/>
            <person name="Wang X."/>
            <person name="Sun T."/>
            <person name="Guo L."/>
            <person name="Liang H."/>
            <person name="Lu P."/>
            <person name="Wu Y."/>
            <person name="Zhang Z."/>
            <person name="Ro D.K."/>
            <person name="Shang Y."/>
            <person name="Huang S."/>
            <person name="Yan J."/>
        </authorList>
    </citation>
    <scope>NUCLEOTIDE SEQUENCE [LARGE SCALE GENOMIC DNA]</scope>
    <source>
        <strain evidence="7">Ta-2019</strain>
    </source>
</reference>
<keyword evidence="2" id="KW-0285">Flavoprotein</keyword>
<accession>A0AA38FI73</accession>
<protein>
    <recommendedName>
        <fullName evidence="6">FAD/NAD(P)-binding domain-containing protein</fullName>
    </recommendedName>
</protein>
<comment type="caution">
    <text evidence="7">The sequence shown here is derived from an EMBL/GenBank/DDBJ whole genome shotgun (WGS) entry which is preliminary data.</text>
</comment>
<evidence type="ECO:0000256" key="3">
    <source>
        <dbReference type="ARBA" id="ARBA00022827"/>
    </source>
</evidence>
<dbReference type="Proteomes" id="UP000824469">
    <property type="component" value="Unassembled WGS sequence"/>
</dbReference>
<dbReference type="PANTHER" id="PTHR43735:SF3">
    <property type="entry name" value="FERROPTOSIS SUPPRESSOR PROTEIN 1"/>
    <property type="match status" value="1"/>
</dbReference>
<dbReference type="Pfam" id="PF07992">
    <property type="entry name" value="Pyr_redox_2"/>
    <property type="match status" value="1"/>
</dbReference>
<evidence type="ECO:0000313" key="8">
    <source>
        <dbReference type="Proteomes" id="UP000824469"/>
    </source>
</evidence>
<evidence type="ECO:0000259" key="6">
    <source>
        <dbReference type="Pfam" id="PF07992"/>
    </source>
</evidence>
<dbReference type="InterPro" id="IPR036188">
    <property type="entry name" value="FAD/NAD-bd_sf"/>
</dbReference>
<feature type="domain" description="FAD/NAD(P)-binding" evidence="6">
    <location>
        <begin position="8"/>
        <end position="283"/>
    </location>
</feature>
<dbReference type="OMA" id="RENYYHI"/>